<accession>A0A662ZBC4</accession>
<dbReference type="InterPro" id="IPR009057">
    <property type="entry name" value="Homeodomain-like_sf"/>
</dbReference>
<dbReference type="GO" id="GO:0003677">
    <property type="term" value="F:DNA binding"/>
    <property type="evidence" value="ECO:0007669"/>
    <property type="project" value="InterPro"/>
</dbReference>
<dbReference type="OrthoDB" id="9797501at2"/>
<dbReference type="SUPFAM" id="SSF53041">
    <property type="entry name" value="Resolvase-like"/>
    <property type="match status" value="1"/>
</dbReference>
<dbReference type="Gene3D" id="1.10.10.60">
    <property type="entry name" value="Homeodomain-like"/>
    <property type="match status" value="1"/>
</dbReference>
<evidence type="ECO:0000256" key="1">
    <source>
        <dbReference type="ARBA" id="ARBA00009913"/>
    </source>
</evidence>
<dbReference type="RefSeq" id="WP_074841335.1">
    <property type="nucleotide sequence ID" value="NZ_CP047056.1"/>
</dbReference>
<organism evidence="3 4">
    <name type="scientific">Succinivibrio dextrinosolvens</name>
    <dbReference type="NCBI Taxonomy" id="83771"/>
    <lineage>
        <taxon>Bacteria</taxon>
        <taxon>Pseudomonadati</taxon>
        <taxon>Pseudomonadota</taxon>
        <taxon>Gammaproteobacteria</taxon>
        <taxon>Aeromonadales</taxon>
        <taxon>Succinivibrionaceae</taxon>
        <taxon>Succinivibrio</taxon>
    </lineage>
</organism>
<dbReference type="PANTHER" id="PTHR30461">
    <property type="entry name" value="DNA-INVERTASE FROM LAMBDOID PROPHAGE"/>
    <property type="match status" value="1"/>
</dbReference>
<feature type="domain" description="Resolvase/invertase-type recombinase catalytic" evidence="2">
    <location>
        <begin position="5"/>
        <end position="139"/>
    </location>
</feature>
<dbReference type="Proteomes" id="UP000243374">
    <property type="component" value="Unassembled WGS sequence"/>
</dbReference>
<dbReference type="CDD" id="cd03768">
    <property type="entry name" value="SR_ResInv"/>
    <property type="match status" value="1"/>
</dbReference>
<dbReference type="PROSITE" id="PS51736">
    <property type="entry name" value="RECOMBINASES_3"/>
    <property type="match status" value="1"/>
</dbReference>
<dbReference type="PANTHER" id="PTHR30461:SF26">
    <property type="entry name" value="RESOLVASE HOMOLOG YNEB"/>
    <property type="match status" value="1"/>
</dbReference>
<proteinExistence type="inferred from homology"/>
<dbReference type="SMART" id="SM00857">
    <property type="entry name" value="Resolvase"/>
    <property type="match status" value="1"/>
</dbReference>
<dbReference type="CDD" id="cd00569">
    <property type="entry name" value="HTH_Hin_like"/>
    <property type="match status" value="1"/>
</dbReference>
<reference evidence="3 4" key="1">
    <citation type="submission" date="2016-10" db="EMBL/GenBank/DDBJ databases">
        <authorList>
            <person name="Varghese N."/>
            <person name="Submissions S."/>
        </authorList>
    </citation>
    <scope>NUCLEOTIDE SEQUENCE [LARGE SCALE GENOMIC DNA]</scope>
    <source>
        <strain evidence="3 4">22B</strain>
    </source>
</reference>
<dbReference type="Pfam" id="PF00239">
    <property type="entry name" value="Resolvase"/>
    <property type="match status" value="1"/>
</dbReference>
<keyword evidence="4" id="KW-1185">Reference proteome</keyword>
<dbReference type="InterPro" id="IPR036162">
    <property type="entry name" value="Resolvase-like_N_sf"/>
</dbReference>
<dbReference type="InterPro" id="IPR050639">
    <property type="entry name" value="SSR_resolvase"/>
</dbReference>
<comment type="similarity">
    <text evidence="1">Belongs to the site-specific recombinase resolvase family.</text>
</comment>
<evidence type="ECO:0000313" key="4">
    <source>
        <dbReference type="Proteomes" id="UP000243374"/>
    </source>
</evidence>
<protein>
    <submittedName>
        <fullName evidence="3">Site-specific DNA recombinase</fullName>
    </submittedName>
</protein>
<dbReference type="Gene3D" id="3.40.50.1390">
    <property type="entry name" value="Resolvase, N-terminal catalytic domain"/>
    <property type="match status" value="1"/>
</dbReference>
<name>A0A662ZBC4_9GAMM</name>
<sequence length="189" mass="21703">MSNFQRLAYIRVSTVDKSFDRQLDGMTFDKVFEEKISGRTRERPALKNMLSYCREGDHIYVHSMDRLARNLRDLLDLVKEITDKGCTIHFFQQHLEFSNDDNNPTAKLMLQVIGGVAEFEAALIRSRVLEGIAAAKARGTYKSGRPVVMTDEKKKICHDKYAVGVPMTRIAKDLGVSRMTVYRELRKKI</sequence>
<evidence type="ECO:0000313" key="3">
    <source>
        <dbReference type="EMBL" id="SFK30928.1"/>
    </source>
</evidence>
<dbReference type="EMBL" id="FOSF01000052">
    <property type="protein sequence ID" value="SFK30928.1"/>
    <property type="molecule type" value="Genomic_DNA"/>
</dbReference>
<dbReference type="AlphaFoldDB" id="A0A662ZBC4"/>
<gene>
    <name evidence="3" type="ORF">SAMN04487865_105225</name>
</gene>
<dbReference type="GO" id="GO:0000150">
    <property type="term" value="F:DNA strand exchange activity"/>
    <property type="evidence" value="ECO:0007669"/>
    <property type="project" value="InterPro"/>
</dbReference>
<evidence type="ECO:0000259" key="2">
    <source>
        <dbReference type="PROSITE" id="PS51736"/>
    </source>
</evidence>
<dbReference type="SUPFAM" id="SSF46689">
    <property type="entry name" value="Homeodomain-like"/>
    <property type="match status" value="1"/>
</dbReference>
<dbReference type="InterPro" id="IPR006119">
    <property type="entry name" value="Resolv_N"/>
</dbReference>